<feature type="transmembrane region" description="Helical" evidence="1">
    <location>
        <begin position="83"/>
        <end position="106"/>
    </location>
</feature>
<dbReference type="Proteomes" id="UP000469870">
    <property type="component" value="Unassembled WGS sequence"/>
</dbReference>
<dbReference type="AlphaFoldDB" id="A0A844BGM5"/>
<dbReference type="EMBL" id="WJQR01000003">
    <property type="protein sequence ID" value="MRI81120.1"/>
    <property type="molecule type" value="Genomic_DNA"/>
</dbReference>
<organism evidence="2 3">
    <name type="scientific">Fundicoccus ignavus</name>
    <dbReference type="NCBI Taxonomy" id="2664442"/>
    <lineage>
        <taxon>Bacteria</taxon>
        <taxon>Bacillati</taxon>
        <taxon>Bacillota</taxon>
        <taxon>Bacilli</taxon>
        <taxon>Lactobacillales</taxon>
        <taxon>Aerococcaceae</taxon>
        <taxon>Fundicoccus</taxon>
    </lineage>
</organism>
<comment type="caution">
    <text evidence="2">The sequence shown here is derived from an EMBL/GenBank/DDBJ whole genome shotgun (WGS) entry which is preliminary data.</text>
</comment>
<evidence type="ECO:0000256" key="1">
    <source>
        <dbReference type="SAM" id="Phobius"/>
    </source>
</evidence>
<keyword evidence="1" id="KW-0472">Membrane</keyword>
<name>A0A844BGM5_9LACT</name>
<protein>
    <submittedName>
        <fullName evidence="2">Uncharacterized protein</fullName>
    </submittedName>
</protein>
<keyword evidence="1" id="KW-0812">Transmembrane</keyword>
<evidence type="ECO:0000313" key="2">
    <source>
        <dbReference type="EMBL" id="MRI81120.1"/>
    </source>
</evidence>
<keyword evidence="1" id="KW-1133">Transmembrane helix</keyword>
<accession>A0A844BGM5</accession>
<feature type="transmembrane region" description="Helical" evidence="1">
    <location>
        <begin position="54"/>
        <end position="71"/>
    </location>
</feature>
<proteinExistence type="predicted"/>
<gene>
    <name evidence="2" type="ORF">GIY11_03725</name>
</gene>
<sequence length="107" mass="12068">MEKSKQTMELYVQSDQALDLAQKHQVQLLIGERKFTLQSDLENKGNQVAALRQFLIPSLLVTAIFFFFFLIRGQQMIALTGDFSISSTVTSLGVISGVLSFAYYFVH</sequence>
<evidence type="ECO:0000313" key="3">
    <source>
        <dbReference type="Proteomes" id="UP000469870"/>
    </source>
</evidence>
<reference evidence="2 3" key="1">
    <citation type="submission" date="2019-11" db="EMBL/GenBank/DDBJ databases">
        <title>Characterisation of Fundicoccus ignavus gen. nov. sp. nov., a novel genus of the family Aerococcaceae isolated from bulk tank milk.</title>
        <authorList>
            <person name="Siebert A."/>
            <person name="Huptas C."/>
            <person name="Wenning M."/>
            <person name="Scherer S."/>
            <person name="Doll E.V."/>
        </authorList>
    </citation>
    <scope>NUCLEOTIDE SEQUENCE [LARGE SCALE GENOMIC DNA]</scope>
    <source>
        <strain evidence="2 3">DSM 109653</strain>
    </source>
</reference>
<dbReference type="RefSeq" id="WP_153861550.1">
    <property type="nucleotide sequence ID" value="NZ_WJQR01000003.1"/>
</dbReference>